<dbReference type="AlphaFoldDB" id="A0A1M4VEP0"/>
<dbReference type="EMBL" id="FQVL01000002">
    <property type="protein sequence ID" value="SHE67421.1"/>
    <property type="molecule type" value="Genomic_DNA"/>
</dbReference>
<name>A0A1M4VEP0_9BACL</name>
<proteinExistence type="predicted"/>
<dbReference type="STRING" id="112248.SAMN05444392_102325"/>
<evidence type="ECO:0000313" key="1">
    <source>
        <dbReference type="EMBL" id="SHE67421.1"/>
    </source>
</evidence>
<dbReference type="Proteomes" id="UP000184476">
    <property type="component" value="Unassembled WGS sequence"/>
</dbReference>
<protein>
    <submittedName>
        <fullName evidence="1">Uncharacterized protein</fullName>
    </submittedName>
</protein>
<organism evidence="1 2">
    <name type="scientific">Seinonella peptonophila</name>
    <dbReference type="NCBI Taxonomy" id="112248"/>
    <lineage>
        <taxon>Bacteria</taxon>
        <taxon>Bacillati</taxon>
        <taxon>Bacillota</taxon>
        <taxon>Bacilli</taxon>
        <taxon>Bacillales</taxon>
        <taxon>Thermoactinomycetaceae</taxon>
        <taxon>Seinonella</taxon>
    </lineage>
</organism>
<accession>A0A1M4VEP0</accession>
<dbReference type="RefSeq" id="WP_073153837.1">
    <property type="nucleotide sequence ID" value="NZ_FQVL01000002.1"/>
</dbReference>
<gene>
    <name evidence="1" type="ORF">SAMN05444392_102325</name>
</gene>
<evidence type="ECO:0000313" key="2">
    <source>
        <dbReference type="Proteomes" id="UP000184476"/>
    </source>
</evidence>
<reference evidence="1 2" key="1">
    <citation type="submission" date="2016-11" db="EMBL/GenBank/DDBJ databases">
        <authorList>
            <person name="Jaros S."/>
            <person name="Januszkiewicz K."/>
            <person name="Wedrychowicz H."/>
        </authorList>
    </citation>
    <scope>NUCLEOTIDE SEQUENCE [LARGE SCALE GENOMIC DNA]</scope>
    <source>
        <strain evidence="1 2">DSM 44666</strain>
    </source>
</reference>
<keyword evidence="2" id="KW-1185">Reference proteome</keyword>
<sequence>MPKTKWHCEKCDAEFESRREACSCEYSHKRMTNFWYGYAKKEEIPEKIVIEFAANSLLDRKRKVTYIRKIELF</sequence>